<protein>
    <submittedName>
        <fullName evidence="1 2">Peptidyl-tRNA hydrolase</fullName>
    </submittedName>
</protein>
<reference evidence="1 2" key="1">
    <citation type="submission" date="2017-02" db="UniProtKB">
        <authorList>
            <consortium name="WormBaseParasite"/>
        </authorList>
    </citation>
    <scope>IDENTIFICATION</scope>
</reference>
<dbReference type="WBParaSite" id="ASIM_0002149701-mRNA-1">
    <property type="protein sequence ID" value="ASIM_0002149701-mRNA-1"/>
    <property type="gene ID" value="ASIM_0002149701"/>
</dbReference>
<dbReference type="AlphaFoldDB" id="A0A0M3KIK8"/>
<organism evidence="1">
    <name type="scientific">Anisakis simplex</name>
    <name type="common">Herring worm</name>
    <dbReference type="NCBI Taxonomy" id="6269"/>
    <lineage>
        <taxon>Eukaryota</taxon>
        <taxon>Metazoa</taxon>
        <taxon>Ecdysozoa</taxon>
        <taxon>Nematoda</taxon>
        <taxon>Chromadorea</taxon>
        <taxon>Rhabditida</taxon>
        <taxon>Spirurina</taxon>
        <taxon>Ascaridomorpha</taxon>
        <taxon>Ascaridoidea</taxon>
        <taxon>Anisakidae</taxon>
        <taxon>Anisakis</taxon>
        <taxon>Anisakis simplex complex</taxon>
    </lineage>
</organism>
<accession>A0A0M3KIK8</accession>
<dbReference type="WBParaSite" id="ASIM_0002082701-mRNA-1">
    <property type="protein sequence ID" value="ASIM_0002082701-mRNA-1"/>
    <property type="gene ID" value="ASIM_0002082701"/>
</dbReference>
<evidence type="ECO:0000313" key="1">
    <source>
        <dbReference type="WBParaSite" id="ASIM_0002082701-mRNA-1"/>
    </source>
</evidence>
<proteinExistence type="predicted"/>
<evidence type="ECO:0000313" key="2">
    <source>
        <dbReference type="WBParaSite" id="ASIM_0002149701-mRNA-1"/>
    </source>
</evidence>
<name>A0A0M3KIK8_ANISI</name>
<sequence>LGKDESFFNGRPVPRERRISVICRDLPHAFAEAQERAAKLAAAFPSSAKQSEQ</sequence>